<name>A0A0F8VBF2_9EURO</name>
<dbReference type="OrthoDB" id="73491at2759"/>
<accession>A0A0F8VBF2</accession>
<reference evidence="3 4" key="1">
    <citation type="submission" date="2015-02" db="EMBL/GenBank/DDBJ databases">
        <title>Draft Genome Sequences of Two Closely-Related Aflatoxigenic Aspergillus Species Obtained from the Cote d'Ivoire.</title>
        <authorList>
            <person name="Moore G.G."/>
            <person name="Beltz S.B."/>
            <person name="Mack B.M."/>
        </authorList>
    </citation>
    <scope>NUCLEOTIDE SEQUENCE [LARGE SCALE GENOMIC DNA]</scope>
    <source>
        <strain evidence="3 4">SRRC1468</strain>
    </source>
</reference>
<feature type="compositionally biased region" description="Basic and acidic residues" evidence="1">
    <location>
        <begin position="1"/>
        <end position="22"/>
    </location>
</feature>
<gene>
    <name evidence="3" type="ORF">ARAM_004585</name>
</gene>
<evidence type="ECO:0000313" key="3">
    <source>
        <dbReference type="EMBL" id="KKK20401.1"/>
    </source>
</evidence>
<feature type="compositionally biased region" description="Basic and acidic residues" evidence="1">
    <location>
        <begin position="114"/>
        <end position="125"/>
    </location>
</feature>
<feature type="region of interest" description="Disordered" evidence="1">
    <location>
        <begin position="165"/>
        <end position="269"/>
    </location>
</feature>
<dbReference type="InterPro" id="IPR022226">
    <property type="entry name" value="DUF3752"/>
</dbReference>
<feature type="region of interest" description="Disordered" evidence="1">
    <location>
        <begin position="1"/>
        <end position="151"/>
    </location>
</feature>
<feature type="domain" description="DUF3752" evidence="2">
    <location>
        <begin position="111"/>
        <end position="264"/>
    </location>
</feature>
<feature type="compositionally biased region" description="Acidic residues" evidence="1">
    <location>
        <begin position="57"/>
        <end position="67"/>
    </location>
</feature>
<evidence type="ECO:0000259" key="2">
    <source>
        <dbReference type="Pfam" id="PF12572"/>
    </source>
</evidence>
<feature type="compositionally biased region" description="Basic and acidic residues" evidence="1">
    <location>
        <begin position="227"/>
        <end position="238"/>
    </location>
</feature>
<organism evidence="3 4">
    <name type="scientific">Aspergillus rambellii</name>
    <dbReference type="NCBI Taxonomy" id="308745"/>
    <lineage>
        <taxon>Eukaryota</taxon>
        <taxon>Fungi</taxon>
        <taxon>Dikarya</taxon>
        <taxon>Ascomycota</taxon>
        <taxon>Pezizomycotina</taxon>
        <taxon>Eurotiomycetes</taxon>
        <taxon>Eurotiomycetidae</taxon>
        <taxon>Eurotiales</taxon>
        <taxon>Aspergillaceae</taxon>
        <taxon>Aspergillus</taxon>
        <taxon>Aspergillus subgen. Nidulantes</taxon>
    </lineage>
</organism>
<feature type="compositionally biased region" description="Basic and acidic residues" evidence="1">
    <location>
        <begin position="185"/>
        <end position="208"/>
    </location>
</feature>
<comment type="caution">
    <text evidence="3">The sequence shown here is derived from an EMBL/GenBank/DDBJ whole genome shotgun (WGS) entry which is preliminary data.</text>
</comment>
<dbReference type="Proteomes" id="UP000034291">
    <property type="component" value="Unassembled WGS sequence"/>
</dbReference>
<sequence length="269" mass="29215">MDKPEKRKLDTNTPTARDEKDSPSTAEKRRKVIGPSLPPPAGRIEDDNDNTTPNSNSDDDDDDDDDFGPSLPPPVGASISKPSIASTTAAQNQSEAKSAPQPQRDAWMLLPPSADDRSSRMDPTKLRSRKFQTGRSAGSSAPGGVDSIWTETPEQKMRRLQNEAMGITVGSSGSSGGGEGVSAQEAKKSRAMREKIERYNEQKRKEDAAAQGGEGRSKKDEEEEDDPSARAFDKEKDMALGSKLTHAQRREMISKASDFGSRFTTGKFL</sequence>
<dbReference type="PANTHER" id="PTHR46370">
    <property type="entry name" value="GPALPP MOTIFS-CONTAINING PROTEIN 1"/>
    <property type="match status" value="1"/>
</dbReference>
<keyword evidence="4" id="KW-1185">Reference proteome</keyword>
<dbReference type="PANTHER" id="PTHR46370:SF1">
    <property type="entry name" value="GPALPP MOTIFS-CONTAINING PROTEIN 1"/>
    <property type="match status" value="1"/>
</dbReference>
<feature type="compositionally biased region" description="Polar residues" evidence="1">
    <location>
        <begin position="80"/>
        <end position="96"/>
    </location>
</feature>
<dbReference type="InterPro" id="IPR046331">
    <property type="entry name" value="GPAM1-like"/>
</dbReference>
<evidence type="ECO:0000313" key="4">
    <source>
        <dbReference type="Proteomes" id="UP000034291"/>
    </source>
</evidence>
<dbReference type="EMBL" id="JZBS01002027">
    <property type="protein sequence ID" value="KKK20401.1"/>
    <property type="molecule type" value="Genomic_DNA"/>
</dbReference>
<protein>
    <recommendedName>
        <fullName evidence="2">DUF3752 domain-containing protein</fullName>
    </recommendedName>
</protein>
<dbReference type="Pfam" id="PF12572">
    <property type="entry name" value="DUF3752"/>
    <property type="match status" value="1"/>
</dbReference>
<proteinExistence type="predicted"/>
<evidence type="ECO:0000256" key="1">
    <source>
        <dbReference type="SAM" id="MobiDB-lite"/>
    </source>
</evidence>
<dbReference type="AlphaFoldDB" id="A0A0F8VBF2"/>